<comment type="caution">
    <text evidence="2">The sequence shown here is derived from an EMBL/GenBank/DDBJ whole genome shotgun (WGS) entry which is preliminary data.</text>
</comment>
<dbReference type="InterPro" id="IPR007395">
    <property type="entry name" value="Zn_peptidase_2"/>
</dbReference>
<dbReference type="EMBL" id="PYYB01000001">
    <property type="protein sequence ID" value="PTL59011.1"/>
    <property type="molecule type" value="Genomic_DNA"/>
</dbReference>
<dbReference type="Pfam" id="PF04298">
    <property type="entry name" value="Zn_peptidase_2"/>
    <property type="match status" value="1"/>
</dbReference>
<protein>
    <submittedName>
        <fullName evidence="2">Zn-dependent protease</fullName>
    </submittedName>
</protein>
<dbReference type="GO" id="GO:0006508">
    <property type="term" value="P:proteolysis"/>
    <property type="evidence" value="ECO:0007669"/>
    <property type="project" value="UniProtKB-KW"/>
</dbReference>
<keyword evidence="1" id="KW-0472">Membrane</keyword>
<dbReference type="OrthoDB" id="9805386at2"/>
<dbReference type="PANTHER" id="PTHR36434">
    <property type="entry name" value="MEMBRANE PROTEASE YUGP-RELATED"/>
    <property type="match status" value="1"/>
</dbReference>
<evidence type="ECO:0000313" key="2">
    <source>
        <dbReference type="EMBL" id="PTL59011.1"/>
    </source>
</evidence>
<keyword evidence="1" id="KW-1133">Transmembrane helix</keyword>
<evidence type="ECO:0000256" key="1">
    <source>
        <dbReference type="SAM" id="Phobius"/>
    </source>
</evidence>
<dbReference type="PANTHER" id="PTHR36434:SF1">
    <property type="entry name" value="MEMBRANE PROTEASE YUGP-RELATED"/>
    <property type="match status" value="1"/>
</dbReference>
<feature type="transmembrane region" description="Helical" evidence="1">
    <location>
        <begin position="120"/>
        <end position="141"/>
    </location>
</feature>
<dbReference type="GO" id="GO:0008233">
    <property type="term" value="F:peptidase activity"/>
    <property type="evidence" value="ECO:0007669"/>
    <property type="project" value="UniProtKB-KW"/>
</dbReference>
<dbReference type="AlphaFoldDB" id="A0A2T4UIE3"/>
<feature type="transmembrane region" description="Helical" evidence="1">
    <location>
        <begin position="200"/>
        <end position="224"/>
    </location>
</feature>
<accession>A0A2T4UIE3</accession>
<name>A0A2T4UIE3_9ACTN</name>
<organism evidence="2 3">
    <name type="scientific">Paraconexibacter algicola</name>
    <dbReference type="NCBI Taxonomy" id="2133960"/>
    <lineage>
        <taxon>Bacteria</taxon>
        <taxon>Bacillati</taxon>
        <taxon>Actinomycetota</taxon>
        <taxon>Thermoleophilia</taxon>
        <taxon>Solirubrobacterales</taxon>
        <taxon>Paraconexibacteraceae</taxon>
        <taxon>Paraconexibacter</taxon>
    </lineage>
</organism>
<feature type="transmembrane region" description="Helical" evidence="1">
    <location>
        <begin position="147"/>
        <end position="166"/>
    </location>
</feature>
<dbReference type="Proteomes" id="UP000240739">
    <property type="component" value="Unassembled WGS sequence"/>
</dbReference>
<keyword evidence="3" id="KW-1185">Reference proteome</keyword>
<feature type="transmembrane region" description="Helical" evidence="1">
    <location>
        <begin position="6"/>
        <end position="25"/>
    </location>
</feature>
<keyword evidence="2" id="KW-0645">Protease</keyword>
<proteinExistence type="predicted"/>
<sequence length="226" mass="24107">MDGIVMYLVFLVPALVLGLAAQWWLKRTFATNSEIGVQSGMTGEEVARRILDANGLHGVPVHPSPGGPLSDHYDPRSRGVFLSEPVFAGRSIAAAAVAAHEVGHAIQHDKAYAPMQVRSALFPAVAFASSTWIFLLLAGAFMNAIGLIQVAIALYAVAVLFHFVTLPVEFDASRRAQVQLAGMGLVTDVERSGTRKVLTAAAMTYVVGAIAALSQLIYFVLAYLQD</sequence>
<reference evidence="2 3" key="1">
    <citation type="submission" date="2018-03" db="EMBL/GenBank/DDBJ databases">
        <title>Aquarubrobacter algicola gen. nov., sp. nov., a novel actinobacterium isolated from shallow eutrophic lake during the end of cyanobacterial harmful algal blooms.</title>
        <authorList>
            <person name="Chun S.J."/>
        </authorList>
    </citation>
    <scope>NUCLEOTIDE SEQUENCE [LARGE SCALE GENOMIC DNA]</scope>
    <source>
        <strain evidence="2 3">Seoho-28</strain>
    </source>
</reference>
<dbReference type="RefSeq" id="WP_107567447.1">
    <property type="nucleotide sequence ID" value="NZ_PYYB01000001.1"/>
</dbReference>
<evidence type="ECO:0000313" key="3">
    <source>
        <dbReference type="Proteomes" id="UP000240739"/>
    </source>
</evidence>
<gene>
    <name evidence="2" type="ORF">C7Y72_04785</name>
</gene>
<keyword evidence="2" id="KW-0378">Hydrolase</keyword>
<keyword evidence="1" id="KW-0812">Transmembrane</keyword>